<reference evidence="3" key="1">
    <citation type="submission" date="2015-05" db="EMBL/GenBank/DDBJ databases">
        <authorList>
            <person name="Fogelqvist Johan"/>
        </authorList>
    </citation>
    <scope>NUCLEOTIDE SEQUENCE [LARGE SCALE GENOMIC DNA]</scope>
</reference>
<evidence type="ECO:0000313" key="2">
    <source>
        <dbReference type="EMBL" id="CRK46967.1"/>
    </source>
</evidence>
<gene>
    <name evidence="2" type="ORF">BN1723_001242</name>
</gene>
<evidence type="ECO:0000256" key="1">
    <source>
        <dbReference type="SAM" id="MobiDB-lite"/>
    </source>
</evidence>
<protein>
    <submittedName>
        <fullName evidence="2">Uncharacterized protein</fullName>
    </submittedName>
</protein>
<feature type="region of interest" description="Disordered" evidence="1">
    <location>
        <begin position="42"/>
        <end position="129"/>
    </location>
</feature>
<dbReference type="EMBL" id="CVQI01036161">
    <property type="protein sequence ID" value="CRK46967.1"/>
    <property type="molecule type" value="Genomic_DNA"/>
</dbReference>
<organism evidence="2 3">
    <name type="scientific">Verticillium longisporum</name>
    <name type="common">Verticillium dahliae var. longisporum</name>
    <dbReference type="NCBI Taxonomy" id="100787"/>
    <lineage>
        <taxon>Eukaryota</taxon>
        <taxon>Fungi</taxon>
        <taxon>Dikarya</taxon>
        <taxon>Ascomycota</taxon>
        <taxon>Pezizomycotina</taxon>
        <taxon>Sordariomycetes</taxon>
        <taxon>Hypocreomycetidae</taxon>
        <taxon>Glomerellales</taxon>
        <taxon>Plectosphaerellaceae</taxon>
        <taxon>Verticillium</taxon>
    </lineage>
</organism>
<dbReference type="AlphaFoldDB" id="A0A0G4NKG5"/>
<proteinExistence type="predicted"/>
<accession>A0A0G4NKG5</accession>
<feature type="compositionally biased region" description="Basic and acidic residues" evidence="1">
    <location>
        <begin position="52"/>
        <end position="66"/>
    </location>
</feature>
<dbReference type="Proteomes" id="UP000045706">
    <property type="component" value="Unassembled WGS sequence"/>
</dbReference>
<sequence>MSLDRGDRATVSTSTTFTVLGWPSITADLLIKTALGLRANGWVDAEDDERQDEGGGEAKGRWDRGGGRHGGGWTPGLPLLGSTREGASPGYLPKPEVLSARARPKTAPASAPEPERANIPQRGHTTQRS</sequence>
<name>A0A0G4NKG5_VERLO</name>
<evidence type="ECO:0000313" key="3">
    <source>
        <dbReference type="Proteomes" id="UP000045706"/>
    </source>
</evidence>